<gene>
    <name evidence="1" type="ORF">BDN72DRAFT_751186</name>
</gene>
<dbReference type="Proteomes" id="UP000308600">
    <property type="component" value="Unassembled WGS sequence"/>
</dbReference>
<feature type="non-terminal residue" evidence="1">
    <location>
        <position position="129"/>
    </location>
</feature>
<sequence length="129" mass="14532">GTAGLPSSKHFKCYHGNRRVMTITPAMRSNLNGLIGNLKSASPAMYRFFELLKERGSSQPPTEEEIKIASGKSPIPAGFLETVEKEFVDIRAAFAKQAEKGLDEWDQKHFENLLVKWMVTCDQPFEEVE</sequence>
<name>A0ACD2ZYW6_9AGAR</name>
<feature type="non-terminal residue" evidence="1">
    <location>
        <position position="1"/>
    </location>
</feature>
<keyword evidence="2" id="KW-1185">Reference proteome</keyword>
<proteinExistence type="predicted"/>
<evidence type="ECO:0000313" key="2">
    <source>
        <dbReference type="Proteomes" id="UP000308600"/>
    </source>
</evidence>
<organism evidence="1 2">
    <name type="scientific">Pluteus cervinus</name>
    <dbReference type="NCBI Taxonomy" id="181527"/>
    <lineage>
        <taxon>Eukaryota</taxon>
        <taxon>Fungi</taxon>
        <taxon>Dikarya</taxon>
        <taxon>Basidiomycota</taxon>
        <taxon>Agaricomycotina</taxon>
        <taxon>Agaricomycetes</taxon>
        <taxon>Agaricomycetidae</taxon>
        <taxon>Agaricales</taxon>
        <taxon>Pluteineae</taxon>
        <taxon>Pluteaceae</taxon>
        <taxon>Pluteus</taxon>
    </lineage>
</organism>
<protein>
    <submittedName>
        <fullName evidence="1">Uncharacterized protein</fullName>
    </submittedName>
</protein>
<evidence type="ECO:0000313" key="1">
    <source>
        <dbReference type="EMBL" id="TFK58319.1"/>
    </source>
</evidence>
<dbReference type="EMBL" id="ML209451">
    <property type="protein sequence ID" value="TFK58319.1"/>
    <property type="molecule type" value="Genomic_DNA"/>
</dbReference>
<accession>A0ACD2ZYW6</accession>
<reference evidence="1 2" key="1">
    <citation type="journal article" date="2019" name="Nat. Ecol. Evol.">
        <title>Megaphylogeny resolves global patterns of mushroom evolution.</title>
        <authorList>
            <person name="Varga T."/>
            <person name="Krizsan K."/>
            <person name="Foldi C."/>
            <person name="Dima B."/>
            <person name="Sanchez-Garcia M."/>
            <person name="Sanchez-Ramirez S."/>
            <person name="Szollosi G.J."/>
            <person name="Szarkandi J.G."/>
            <person name="Papp V."/>
            <person name="Albert L."/>
            <person name="Andreopoulos W."/>
            <person name="Angelini C."/>
            <person name="Antonin V."/>
            <person name="Barry K.W."/>
            <person name="Bougher N.L."/>
            <person name="Buchanan P."/>
            <person name="Buyck B."/>
            <person name="Bense V."/>
            <person name="Catcheside P."/>
            <person name="Chovatia M."/>
            <person name="Cooper J."/>
            <person name="Damon W."/>
            <person name="Desjardin D."/>
            <person name="Finy P."/>
            <person name="Geml J."/>
            <person name="Haridas S."/>
            <person name="Hughes K."/>
            <person name="Justo A."/>
            <person name="Karasinski D."/>
            <person name="Kautmanova I."/>
            <person name="Kiss B."/>
            <person name="Kocsube S."/>
            <person name="Kotiranta H."/>
            <person name="LaButti K.M."/>
            <person name="Lechner B.E."/>
            <person name="Liimatainen K."/>
            <person name="Lipzen A."/>
            <person name="Lukacs Z."/>
            <person name="Mihaltcheva S."/>
            <person name="Morgado L.N."/>
            <person name="Niskanen T."/>
            <person name="Noordeloos M.E."/>
            <person name="Ohm R.A."/>
            <person name="Ortiz-Santana B."/>
            <person name="Ovrebo C."/>
            <person name="Racz N."/>
            <person name="Riley R."/>
            <person name="Savchenko A."/>
            <person name="Shiryaev A."/>
            <person name="Soop K."/>
            <person name="Spirin V."/>
            <person name="Szebenyi C."/>
            <person name="Tomsovsky M."/>
            <person name="Tulloss R.E."/>
            <person name="Uehling J."/>
            <person name="Grigoriev I.V."/>
            <person name="Vagvolgyi C."/>
            <person name="Papp T."/>
            <person name="Martin F.M."/>
            <person name="Miettinen O."/>
            <person name="Hibbett D.S."/>
            <person name="Nagy L.G."/>
        </authorList>
    </citation>
    <scope>NUCLEOTIDE SEQUENCE [LARGE SCALE GENOMIC DNA]</scope>
    <source>
        <strain evidence="1 2">NL-1719</strain>
    </source>
</reference>